<protein>
    <submittedName>
        <fullName evidence="5">Proline iminopeptidase-family hydrolase</fullName>
    </submittedName>
</protein>
<proteinExistence type="inferred from homology"/>
<dbReference type="NCBIfam" id="TIGR01250">
    <property type="entry name" value="pro_imino_pep_2"/>
    <property type="match status" value="1"/>
</dbReference>
<organism evidence="5 6">
    <name type="scientific">Bacteriovorax antarcticus</name>
    <dbReference type="NCBI Taxonomy" id="3088717"/>
    <lineage>
        <taxon>Bacteria</taxon>
        <taxon>Pseudomonadati</taxon>
        <taxon>Bdellovibrionota</taxon>
        <taxon>Bacteriovoracia</taxon>
        <taxon>Bacteriovoracales</taxon>
        <taxon>Bacteriovoracaceae</taxon>
        <taxon>Bacteriovorax</taxon>
    </lineage>
</organism>
<accession>A0ABU5VT48</accession>
<comment type="caution">
    <text evidence="5">The sequence shown here is derived from an EMBL/GenBank/DDBJ whole genome shotgun (WGS) entry which is preliminary data.</text>
</comment>
<dbReference type="InterPro" id="IPR050266">
    <property type="entry name" value="AB_hydrolase_sf"/>
</dbReference>
<keyword evidence="2 3" id="KW-0378">Hydrolase</keyword>
<dbReference type="PIRSF" id="PIRSF005539">
    <property type="entry name" value="Pept_S33_TRI_F1"/>
    <property type="match status" value="1"/>
</dbReference>
<evidence type="ECO:0000313" key="5">
    <source>
        <dbReference type="EMBL" id="MEA9356224.1"/>
    </source>
</evidence>
<dbReference type="Proteomes" id="UP001302274">
    <property type="component" value="Unassembled WGS sequence"/>
</dbReference>
<keyword evidence="6" id="KW-1185">Reference proteome</keyword>
<sequence length="300" mass="34597">MDNRSYQFHGDRMSYIKHKFGKTFYVLHKSKIKNKKTPIIFLHGGPGGTHNYFLPLKGLAKDRDVYMYDQIGGGESSAINEKLWTIDTFVEELSLLIKAWKLDSFILMGASWGTTLALEYFLEKEDPRIERIIFQSPLFSTKDWEKDAVGLIKKLPKNTQKVINYCHEIEATDSKVYKQAVFDYYLRHVLRDGKLLRKKSKKPNISGGKVYEYMWGPSEFKATGTLKTYERASKLKKLKMPVLLICGEHDEATPSTVKKYHKMIKQSEFCVIKKASHSIARENPKALIKAISDFISSEVH</sequence>
<comment type="similarity">
    <text evidence="1 3">Belongs to the peptidase S33 family.</text>
</comment>
<gene>
    <name evidence="5" type="ORF">SHI21_08425</name>
</gene>
<dbReference type="InterPro" id="IPR002410">
    <property type="entry name" value="Peptidase_S33"/>
</dbReference>
<dbReference type="InterPro" id="IPR005945">
    <property type="entry name" value="Pro_imino_pep"/>
</dbReference>
<dbReference type="Gene3D" id="3.40.50.1820">
    <property type="entry name" value="alpha/beta hydrolase"/>
    <property type="match status" value="1"/>
</dbReference>
<dbReference type="InterPro" id="IPR000073">
    <property type="entry name" value="AB_hydrolase_1"/>
</dbReference>
<dbReference type="GO" id="GO:0016787">
    <property type="term" value="F:hydrolase activity"/>
    <property type="evidence" value="ECO:0007669"/>
    <property type="project" value="UniProtKB-KW"/>
</dbReference>
<name>A0ABU5VT48_9BACT</name>
<evidence type="ECO:0000256" key="3">
    <source>
        <dbReference type="PIRNR" id="PIRNR005539"/>
    </source>
</evidence>
<evidence type="ECO:0000259" key="4">
    <source>
        <dbReference type="Pfam" id="PF00561"/>
    </source>
</evidence>
<dbReference type="Pfam" id="PF00561">
    <property type="entry name" value="Abhydrolase_1"/>
    <property type="match status" value="1"/>
</dbReference>
<dbReference type="PANTHER" id="PTHR43798">
    <property type="entry name" value="MONOACYLGLYCEROL LIPASE"/>
    <property type="match status" value="1"/>
</dbReference>
<reference evidence="5 6" key="1">
    <citation type="submission" date="2023-11" db="EMBL/GenBank/DDBJ databases">
        <title>A Novel Polar Bacteriovorax (B. antarcticus) Isolated from the Biocrust in Antarctica.</title>
        <authorList>
            <person name="Mun W."/>
            <person name="Choi S.Y."/>
            <person name="Mitchell R.J."/>
        </authorList>
    </citation>
    <scope>NUCLEOTIDE SEQUENCE [LARGE SCALE GENOMIC DNA]</scope>
    <source>
        <strain evidence="5 6">PP10</strain>
    </source>
</reference>
<dbReference type="PANTHER" id="PTHR43798:SF33">
    <property type="entry name" value="HYDROLASE, PUTATIVE (AFU_ORTHOLOGUE AFUA_2G14860)-RELATED"/>
    <property type="match status" value="1"/>
</dbReference>
<dbReference type="PRINTS" id="PR00793">
    <property type="entry name" value="PROAMNOPTASE"/>
</dbReference>
<dbReference type="SUPFAM" id="SSF53474">
    <property type="entry name" value="alpha/beta-Hydrolases"/>
    <property type="match status" value="1"/>
</dbReference>
<evidence type="ECO:0000313" key="6">
    <source>
        <dbReference type="Proteomes" id="UP001302274"/>
    </source>
</evidence>
<evidence type="ECO:0000256" key="1">
    <source>
        <dbReference type="ARBA" id="ARBA00010088"/>
    </source>
</evidence>
<evidence type="ECO:0000256" key="2">
    <source>
        <dbReference type="ARBA" id="ARBA00022801"/>
    </source>
</evidence>
<dbReference type="RefSeq" id="WP_323575909.1">
    <property type="nucleotide sequence ID" value="NZ_JAYGJQ010000001.1"/>
</dbReference>
<dbReference type="EMBL" id="JAYGJQ010000001">
    <property type="protein sequence ID" value="MEA9356224.1"/>
    <property type="molecule type" value="Genomic_DNA"/>
</dbReference>
<dbReference type="InterPro" id="IPR029058">
    <property type="entry name" value="AB_hydrolase_fold"/>
</dbReference>
<feature type="domain" description="AB hydrolase-1" evidence="4">
    <location>
        <begin position="38"/>
        <end position="281"/>
    </location>
</feature>